<evidence type="ECO:0000313" key="3">
    <source>
        <dbReference type="Proteomes" id="UP000028828"/>
    </source>
</evidence>
<reference evidence="2 3" key="1">
    <citation type="submission" date="2014-03" db="EMBL/GenBank/DDBJ databases">
        <authorList>
            <person name="Sibley D."/>
            <person name="Venepally P."/>
            <person name="Karamycheva S."/>
            <person name="Hadjithomas M."/>
            <person name="Khan A."/>
            <person name="Brunk B."/>
            <person name="Roos D."/>
            <person name="Caler E."/>
            <person name="Lorenzi H."/>
        </authorList>
    </citation>
    <scope>NUCLEOTIDE SEQUENCE [LARGE SCALE GENOMIC DNA]</scope>
    <source>
        <strain evidence="3">p89</strain>
    </source>
</reference>
<name>A0A086L3Y7_TOXGO</name>
<feature type="transmembrane region" description="Helical" evidence="1">
    <location>
        <begin position="134"/>
        <end position="154"/>
    </location>
</feature>
<dbReference type="VEuPathDB" id="ToxoDB:TGP89_233695"/>
<dbReference type="OrthoDB" id="347242at2759"/>
<evidence type="ECO:0000256" key="1">
    <source>
        <dbReference type="SAM" id="Phobius"/>
    </source>
</evidence>
<dbReference type="AlphaFoldDB" id="A0A086L3Y7"/>
<sequence>MTISESLRGADRRAPSTVGCLYTAACSSQTDDCAFSSVSASPHFASLSRLLRGCRSRKMVLFGLFACLACVILSLPSSSASPSVQVVSAASLFPGDSGLHSTCAFLSEEGRAPPRRLQAGVYFSEEDRARKGQIYLWVPLTLVGILILVVLYMLKIGNVFDPLLHTRFTPSDRNR</sequence>
<protein>
    <submittedName>
        <fullName evidence="2">Putative transmembrane protein</fullName>
    </submittedName>
</protein>
<feature type="transmembrane region" description="Helical" evidence="1">
    <location>
        <begin position="59"/>
        <end position="77"/>
    </location>
</feature>
<gene>
    <name evidence="2" type="ORF">TGP89_233695</name>
</gene>
<accession>A0A086L3Y7</accession>
<keyword evidence="1" id="KW-1133">Transmembrane helix</keyword>
<proteinExistence type="predicted"/>
<evidence type="ECO:0000313" key="2">
    <source>
        <dbReference type="EMBL" id="KFG51355.1"/>
    </source>
</evidence>
<dbReference type="Proteomes" id="UP000028828">
    <property type="component" value="Unassembled WGS sequence"/>
</dbReference>
<organism evidence="2 3">
    <name type="scientific">Toxoplasma gondii p89</name>
    <dbReference type="NCBI Taxonomy" id="943119"/>
    <lineage>
        <taxon>Eukaryota</taxon>
        <taxon>Sar</taxon>
        <taxon>Alveolata</taxon>
        <taxon>Apicomplexa</taxon>
        <taxon>Conoidasida</taxon>
        <taxon>Coccidia</taxon>
        <taxon>Eucoccidiorida</taxon>
        <taxon>Eimeriorina</taxon>
        <taxon>Sarcocystidae</taxon>
        <taxon>Toxoplasma</taxon>
    </lineage>
</organism>
<keyword evidence="1" id="KW-0472">Membrane</keyword>
<dbReference type="EMBL" id="AEYI02000167">
    <property type="protein sequence ID" value="KFG51355.1"/>
    <property type="molecule type" value="Genomic_DNA"/>
</dbReference>
<keyword evidence="1 2" id="KW-0812">Transmembrane</keyword>
<comment type="caution">
    <text evidence="2">The sequence shown here is derived from an EMBL/GenBank/DDBJ whole genome shotgun (WGS) entry which is preliminary data.</text>
</comment>